<evidence type="ECO:0000256" key="5">
    <source>
        <dbReference type="ARBA" id="ARBA00022801"/>
    </source>
</evidence>
<dbReference type="InterPro" id="IPR027417">
    <property type="entry name" value="P-loop_NTPase"/>
</dbReference>
<name>A0A423VD51_9PEZI</name>
<protein>
    <recommendedName>
        <fullName evidence="2">ubiquitinyl hydrolase 1</fullName>
        <ecNumber evidence="2">3.4.19.12</ecNumber>
    </recommendedName>
</protein>
<evidence type="ECO:0000256" key="3">
    <source>
        <dbReference type="ARBA" id="ARBA00022670"/>
    </source>
</evidence>
<dbReference type="Pfam" id="PF12359">
    <property type="entry name" value="DUF3645"/>
    <property type="match status" value="1"/>
</dbReference>
<keyword evidence="7" id="KW-0175">Coiled coil</keyword>
<dbReference type="Proteomes" id="UP000285146">
    <property type="component" value="Unassembled WGS sequence"/>
</dbReference>
<dbReference type="Pfam" id="PF20255">
    <property type="entry name" value="DUF6606"/>
    <property type="match status" value="1"/>
</dbReference>
<keyword evidence="5" id="KW-0378">Hydrolase</keyword>
<feature type="domain" description="DUF6606" evidence="11">
    <location>
        <begin position="7"/>
        <end position="285"/>
    </location>
</feature>
<evidence type="ECO:0000259" key="10">
    <source>
        <dbReference type="Pfam" id="PF12359"/>
    </source>
</evidence>
<evidence type="ECO:0000313" key="12">
    <source>
        <dbReference type="EMBL" id="ROV88864.1"/>
    </source>
</evidence>
<dbReference type="SUPFAM" id="SSF52540">
    <property type="entry name" value="P-loop containing nucleoside triphosphate hydrolases"/>
    <property type="match status" value="1"/>
</dbReference>
<organism evidence="12 13">
    <name type="scientific">Cytospora leucostoma</name>
    <dbReference type="NCBI Taxonomy" id="1230097"/>
    <lineage>
        <taxon>Eukaryota</taxon>
        <taxon>Fungi</taxon>
        <taxon>Dikarya</taxon>
        <taxon>Ascomycota</taxon>
        <taxon>Pezizomycotina</taxon>
        <taxon>Sordariomycetes</taxon>
        <taxon>Sordariomycetidae</taxon>
        <taxon>Diaporthales</taxon>
        <taxon>Cytosporaceae</taxon>
        <taxon>Cytospora</taxon>
    </lineage>
</organism>
<keyword evidence="6" id="KW-0788">Thiol protease</keyword>
<evidence type="ECO:0000259" key="11">
    <source>
        <dbReference type="Pfam" id="PF20255"/>
    </source>
</evidence>
<comment type="caution">
    <text evidence="12">The sequence shown here is derived from an EMBL/GenBank/DDBJ whole genome shotgun (WGS) entry which is preliminary data.</text>
</comment>
<comment type="catalytic activity">
    <reaction evidence="1">
        <text>Thiol-dependent hydrolysis of ester, thioester, amide, peptide and isopeptide bonds formed by the C-terminal Gly of ubiquitin (a 76-residue protein attached to proteins as an intracellular targeting signal).</text>
        <dbReference type="EC" id="3.4.19.12"/>
    </reaction>
</comment>
<evidence type="ECO:0000256" key="8">
    <source>
        <dbReference type="SAM" id="MobiDB-lite"/>
    </source>
</evidence>
<evidence type="ECO:0000259" key="9">
    <source>
        <dbReference type="Pfam" id="PF12340"/>
    </source>
</evidence>
<evidence type="ECO:0000256" key="4">
    <source>
        <dbReference type="ARBA" id="ARBA00022786"/>
    </source>
</evidence>
<evidence type="ECO:0000256" key="7">
    <source>
        <dbReference type="SAM" id="Coils"/>
    </source>
</evidence>
<feature type="coiled-coil region" evidence="7">
    <location>
        <begin position="519"/>
        <end position="565"/>
    </location>
</feature>
<dbReference type="InterPro" id="IPR022099">
    <property type="entry name" value="DUF3638"/>
</dbReference>
<dbReference type="EC" id="3.4.19.12" evidence="2"/>
<evidence type="ECO:0000256" key="6">
    <source>
        <dbReference type="ARBA" id="ARBA00022807"/>
    </source>
</evidence>
<sequence>MSLLEGVFNHLVLPPMLPGRQDPHLDDESQEFIKRLIKAIDHVSCLTSSTYDLTEVLDSVRQSLHLCGVLNRGRLDKDTLIDAFQNLGRNQLILYVVEQNASLLVRRDYSNNGTAPIIFEAFEASARSEDVLASQNALLWEFPGRACELSETRFFDGDFQDNLAEFLEKASMDTLSRLVAHTRKADVDIGEIRDVNDPALITQMLMPLLETLGGPIQVPKLRKRVRDDVNIDVDKGKGAVKPFRRHPFWLVLRVALERQLSLSLGDFEGRACYKFIVCIVLAHLLLDTTGELRPELTLLLRAKLSRRLAKLEQERSQHLNTRIYDVLFEATGPWFKGVIESVTKRINIAWEAFKSKTTRRIKDEGIKQVQRFTKRYFELAEIETDIEKDVSRLTKDGTSQNQPMKRCVALAESICDYLDKVGPDSYLSNAELMSTMVLNVFDLWVVMDIVAIGACPLLRDYHPVFTPPLLDALQLPNARDFSRLQAIQQYLQQRIDRCRLKSCDIFTASDSSDAFASQYVSQSATLQLLKQQIEEASQESRENKEEEWEEALKECENLSQKIAERACVCTFAGEDGKRTQEDIKMCKKCYFWRQRNRLEIRIHEDFLPSDTRKNSGVVFELAIPRGIEAYRNITYRMVRDLTWPVKTSKAKPPLLLENYRQLQPYKRSKDVSAGVTLASPVKSFLDTHWNALKVMRSSVRDIVLPHAPQFELYDSAQDIWVKDIDRQALTLQHLCGISVPQCLREKVLRPNQHPPAVVDGPSSYSILANQLECPQNMSVHEFSALQGLFSGKARRWMNILVELGSSNLNFSNNDTVKLISQLAVQAGPANPGHRLRESYMVFDDSEFCHRLATVILHKLEGISSNWREVNCMDLCITLAQRLSSFTISGPARSKADSLIKSARSATLNWILRLREEIRGTKDSATAERVASYTFQAALLCRRTFTMTTATLDAQDLETYCKASVALQENIVGGFETEPSLRAMLIRDTKMAWSIQKFVKDSIITHPHSLEAAIFDGWSRPDSTTRTAFSHWTALEGQGPWMEAHLTTTFSAHGHSFSPKQTVHYNYIEGFLLVDGKPLGKLPLRISQSDVVKELFSNAHLRTYPSGHNGMTHQLADLYEGNYIHLGMRNDEVVVRAVSSHGTLEFIPRSVFCKNGVADLPGLLLDNCTHWLNLSTSCLVIRRKPHIWKPRMRDWVVDLGSRECKRGIKTTNFSRLVDPHSPTAHRLAAVFDHFEQPGHLTIYQPCNGRITVDVSRFELSFKVNGESRLEERKLGKEIDENQDAGCLYGLLSKLVLRDTKNRTRRSIIVPLGPNLYRLFGMHVEVTVDVSGTMDYATFDLDEALGRLTCPPEPALVYAKAHLHALTSFPMPDPLTGRTGTEEAVAILQSGVAQPWNPLGKQAIWRLGMISGLSPVRDFYPKEKRRLQTLKWNPSLSVTIQHDRFETLARDILRKSHRIEPFFRNTSEVEEVEIPSHLRRRGEIRRSLYEPRTLHPPYDQPHVPHSTLDQVYSSRDGKVDCLEASNVIQIVETIFRRPFHLKGTRSLQDMLHGHRVIGGFQSSEPPPAALSKLIDDNVVDQLGQLIDFSRRLEPDHLYSLAFRLSLLAFKAHSDMDMLEILVAFARIDALKVIEPPQHAVFIDFDGSGPTIDLLEKLIRPLRPEFEPRTQLKAKDARDRHIFGCEEDERRLAQWFVRQWPAEGLSVDDFQPETHFIDELEALEAVLPTWQRMKHNLELRKYLVDIQGILDKITRENDDFAVQTSPISGFTHFELVTRTGSVIPSLSSDLLTKSVPQTTESTLFPSPIQIVQRTAALGPVNTAPWKQLEELGRVLSVFAESTDALRRQYGNDLRKSLHAMEQGSASSSSKVLTLRPGYQSPFHIDAIVKQARVALRSLEQMISNALSQDERRALWLQLGGLWPCASRVTLLEQLRSSARISFGAGMKQTLIKYGVVITQLQWLQRVLDALSTNNTAKLQEALENTGHHNWDPLDFPDWLLMELEGDLLIRPSQIDVARAIISPRSGSNSVLQMNMGQGKTSCIVPMAMAVLGSNQNQIARLIVPKALLLQTAQVVQSRIGGLVGREIRHIPFSRRSPSTIDHLRLYSELHKEIRRECGVILTTSDHLLSYKLSGLQRLVDSKTEEARFMIGFQEELTRFARDVIDESDFTLAVKTQLIYPSGPRIHVDGAPQRWMVAEALISLIEDHLPALRSRGVEIVRLHQAQGSFPMAHFLKKDAEDELHRLIVEDICNGRAPFLRPSESGVHPEEAKKHIRQLLSEASTKKQNKDGLKQSISLFADQESAPKILLLVRGLLLNRILLLCIKKRWNVQYGLHSGREPIAVPYEAKGVPSENSEFGHPDVAIILTILSFYYGGLNQVQFRQSLGHVLKSDDPAAEFDRWTNGCDSLPASLMTWSVINIDDAGQIDELWSHLRLHREVLNHFMNHFVFPAYAKQSTVKLSASAWDIPGFPEPHKSNLLGARTSGFSGTKDNETLLPMTIRQDDLPSLVHTNAEVLSSLLQSRNRGYHLAANIKQRMTEEQLLKTLCQKHIKILIDAGAYILESSNEVLVKKWLEMEDHAKAAVYFAEDNRAWVLYKGSKDKKAPLVTTPFANNLSECLVFLDEAHCRGTDLKLPQKARGALTLALGQTKDHTVQAAMRLRQLATTQSVVFFAPPEVDQSIRDVCKLPRGTVDSAHVITWLLEQTCRANEQLTNLHLAQGVDYCRRMNGQWSNPKFLTDDNQRETLLNIIQQQERQSLEQQYGPITDASTRGSADEVLYDELKDFILHPAIKTFVRTGKLVGDDGYLHAFNSLQNTAIGQKYDVGGTGSRFFVSREFTQTVVLRKEKADNFLRPVQWILWSPSTETALVIIPEEAELVIPLIRRFDQTSQVHLIAYAAPVTKAMLKNFNNLRYYSMPTLPAGYKVPNWFSIELGIFAGRLYVTHEECALIAQYLKLSGHDASDAEATVRRTFARNPMSFLSEWLPLRRQVSDVMQTPMGYIIQGRLHALHPEHAFFVTRVTEAPDTMAMPVSNSNSEDTSDEEEDGFSDVGEEIEQGWEDLGDGSDKDM</sequence>
<accession>A0A423VD51</accession>
<gene>
    <name evidence="12" type="ORF">VPNG_10348</name>
</gene>
<dbReference type="PANTHER" id="PTHR13367">
    <property type="entry name" value="UBIQUITIN THIOESTERASE"/>
    <property type="match status" value="1"/>
</dbReference>
<dbReference type="InterPro" id="IPR022105">
    <property type="entry name" value="DUF3645"/>
</dbReference>
<dbReference type="InterPro" id="IPR051346">
    <property type="entry name" value="OTU_Deubiquitinase"/>
</dbReference>
<evidence type="ECO:0000256" key="1">
    <source>
        <dbReference type="ARBA" id="ARBA00000707"/>
    </source>
</evidence>
<dbReference type="PANTHER" id="PTHR13367:SF33">
    <property type="entry name" value="P-LOOP CONTAINING NUCLEOSIDE TRIPHOSPHATE HYDROLASE PROTEIN"/>
    <property type="match status" value="1"/>
</dbReference>
<dbReference type="Pfam" id="PF12340">
    <property type="entry name" value="DUF3638"/>
    <property type="match status" value="1"/>
</dbReference>
<dbReference type="EMBL" id="LKEB01000112">
    <property type="protein sequence ID" value="ROV88864.1"/>
    <property type="molecule type" value="Genomic_DNA"/>
</dbReference>
<dbReference type="InterPro" id="IPR046541">
    <property type="entry name" value="DUF6606"/>
</dbReference>
<dbReference type="OrthoDB" id="3182339at2759"/>
<feature type="domain" description="DUF3645" evidence="10">
    <location>
        <begin position="2333"/>
        <end position="2364"/>
    </location>
</feature>
<dbReference type="GO" id="GO:0006508">
    <property type="term" value="P:proteolysis"/>
    <property type="evidence" value="ECO:0007669"/>
    <property type="project" value="UniProtKB-KW"/>
</dbReference>
<evidence type="ECO:0000313" key="13">
    <source>
        <dbReference type="Proteomes" id="UP000285146"/>
    </source>
</evidence>
<dbReference type="Gene3D" id="3.40.50.300">
    <property type="entry name" value="P-loop containing nucleotide triphosphate hydrolases"/>
    <property type="match status" value="1"/>
</dbReference>
<keyword evidence="13" id="KW-1185">Reference proteome</keyword>
<proteinExistence type="predicted"/>
<feature type="compositionally biased region" description="Acidic residues" evidence="8">
    <location>
        <begin position="3035"/>
        <end position="3060"/>
    </location>
</feature>
<feature type="domain" description="DUF3638" evidence="9">
    <location>
        <begin position="1984"/>
        <end position="2208"/>
    </location>
</feature>
<dbReference type="GO" id="GO:0004843">
    <property type="term" value="F:cysteine-type deubiquitinase activity"/>
    <property type="evidence" value="ECO:0007669"/>
    <property type="project" value="UniProtKB-EC"/>
</dbReference>
<feature type="region of interest" description="Disordered" evidence="8">
    <location>
        <begin position="3025"/>
        <end position="3066"/>
    </location>
</feature>
<evidence type="ECO:0000256" key="2">
    <source>
        <dbReference type="ARBA" id="ARBA00012759"/>
    </source>
</evidence>
<dbReference type="InParanoid" id="A0A423VD51"/>
<dbReference type="STRING" id="1230097.A0A423VD51"/>
<reference evidence="12 13" key="1">
    <citation type="submission" date="2015-09" db="EMBL/GenBank/DDBJ databases">
        <title>Host preference determinants of Valsa canker pathogens revealed by comparative genomics.</title>
        <authorList>
            <person name="Yin Z."/>
            <person name="Huang L."/>
        </authorList>
    </citation>
    <scope>NUCLEOTIDE SEQUENCE [LARGE SCALE GENOMIC DNA]</scope>
    <source>
        <strain evidence="12 13">SXYLt</strain>
    </source>
</reference>
<keyword evidence="4" id="KW-0833">Ubl conjugation pathway</keyword>
<keyword evidence="3" id="KW-0645">Protease</keyword>